<evidence type="ECO:0000313" key="5">
    <source>
        <dbReference type="Proteomes" id="UP000695562"/>
    </source>
</evidence>
<dbReference type="SUPFAM" id="SSF50729">
    <property type="entry name" value="PH domain-like"/>
    <property type="match status" value="1"/>
</dbReference>
<gene>
    <name evidence="4" type="ORF">CYY_004734</name>
</gene>
<accession>A0A8J4PW00</accession>
<dbReference type="CDD" id="cd00160">
    <property type="entry name" value="RhoGEF"/>
    <property type="match status" value="1"/>
</dbReference>
<dbReference type="GO" id="GO:0005737">
    <property type="term" value="C:cytoplasm"/>
    <property type="evidence" value="ECO:0007669"/>
    <property type="project" value="TreeGrafter"/>
</dbReference>
<feature type="compositionally biased region" description="Polar residues" evidence="1">
    <location>
        <begin position="321"/>
        <end position="338"/>
    </location>
</feature>
<feature type="region of interest" description="Disordered" evidence="1">
    <location>
        <begin position="120"/>
        <end position="340"/>
    </location>
</feature>
<dbReference type="PANTHER" id="PTHR12673">
    <property type="entry name" value="FACIOGENITAL DYSPLASIA PROTEIN"/>
    <property type="match status" value="1"/>
</dbReference>
<reference evidence="4" key="1">
    <citation type="submission" date="2020-01" db="EMBL/GenBank/DDBJ databases">
        <title>Development of genomics and gene disruption for Polysphondylium violaceum indicates a role for the polyketide synthase stlB in stalk morphogenesis.</title>
        <authorList>
            <person name="Narita B."/>
            <person name="Kawabe Y."/>
            <person name="Kin K."/>
            <person name="Saito T."/>
            <person name="Gibbs R."/>
            <person name="Kuspa A."/>
            <person name="Muzny D."/>
            <person name="Queller D."/>
            <person name="Richards S."/>
            <person name="Strassman J."/>
            <person name="Sucgang R."/>
            <person name="Worley K."/>
            <person name="Schaap P."/>
        </authorList>
    </citation>
    <scope>NUCLEOTIDE SEQUENCE</scope>
    <source>
        <strain evidence="4">QSvi11</strain>
    </source>
</reference>
<dbReference type="OrthoDB" id="20319at2759"/>
<evidence type="ECO:0008006" key="6">
    <source>
        <dbReference type="Google" id="ProtNLM"/>
    </source>
</evidence>
<dbReference type="Gene3D" id="1.20.900.10">
    <property type="entry name" value="Dbl homology (DH) domain"/>
    <property type="match status" value="1"/>
</dbReference>
<dbReference type="SMART" id="SM00325">
    <property type="entry name" value="RhoGEF"/>
    <property type="match status" value="1"/>
</dbReference>
<protein>
    <recommendedName>
        <fullName evidence="6">Pleckstrin domain-containing protein</fullName>
    </recommendedName>
</protein>
<dbReference type="SUPFAM" id="SSF48065">
    <property type="entry name" value="DBL homology domain (DH-domain)"/>
    <property type="match status" value="1"/>
</dbReference>
<dbReference type="GO" id="GO:0005085">
    <property type="term" value="F:guanyl-nucleotide exchange factor activity"/>
    <property type="evidence" value="ECO:0007669"/>
    <property type="project" value="InterPro"/>
</dbReference>
<feature type="compositionally biased region" description="Basic and acidic residues" evidence="1">
    <location>
        <begin position="295"/>
        <end position="308"/>
    </location>
</feature>
<name>A0A8J4PW00_9MYCE</name>
<dbReference type="Pfam" id="PF00621">
    <property type="entry name" value="RhoGEF"/>
    <property type="match status" value="1"/>
</dbReference>
<dbReference type="InterPro" id="IPR000219">
    <property type="entry name" value="DH_dom"/>
</dbReference>
<dbReference type="PROSITE" id="PS50003">
    <property type="entry name" value="PH_DOMAIN"/>
    <property type="match status" value="1"/>
</dbReference>
<evidence type="ECO:0000259" key="2">
    <source>
        <dbReference type="PROSITE" id="PS50003"/>
    </source>
</evidence>
<proteinExistence type="predicted"/>
<feature type="domain" description="PH" evidence="2">
    <location>
        <begin position="576"/>
        <end position="679"/>
    </location>
</feature>
<feature type="compositionally biased region" description="Low complexity" evidence="1">
    <location>
        <begin position="143"/>
        <end position="230"/>
    </location>
</feature>
<dbReference type="PROSITE" id="PS50010">
    <property type="entry name" value="DH_2"/>
    <property type="match status" value="1"/>
</dbReference>
<feature type="compositionally biased region" description="Low complexity" evidence="1">
    <location>
        <begin position="237"/>
        <end position="249"/>
    </location>
</feature>
<dbReference type="AlphaFoldDB" id="A0A8J4PW00"/>
<comment type="caution">
    <text evidence="4">The sequence shown here is derived from an EMBL/GenBank/DDBJ whole genome shotgun (WGS) entry which is preliminary data.</text>
</comment>
<dbReference type="InterPro" id="IPR035899">
    <property type="entry name" value="DBL_dom_sf"/>
</dbReference>
<organism evidence="4 5">
    <name type="scientific">Polysphondylium violaceum</name>
    <dbReference type="NCBI Taxonomy" id="133409"/>
    <lineage>
        <taxon>Eukaryota</taxon>
        <taxon>Amoebozoa</taxon>
        <taxon>Evosea</taxon>
        <taxon>Eumycetozoa</taxon>
        <taxon>Dictyostelia</taxon>
        <taxon>Dictyosteliales</taxon>
        <taxon>Dictyosteliaceae</taxon>
        <taxon>Polysphondylium</taxon>
    </lineage>
</organism>
<keyword evidence="5" id="KW-1185">Reference proteome</keyword>
<dbReference type="Gene3D" id="2.30.29.30">
    <property type="entry name" value="Pleckstrin-homology domain (PH domain)/Phosphotyrosine-binding domain (PTB)"/>
    <property type="match status" value="1"/>
</dbReference>
<feature type="domain" description="DH" evidence="3">
    <location>
        <begin position="364"/>
        <end position="546"/>
    </location>
</feature>
<evidence type="ECO:0000313" key="4">
    <source>
        <dbReference type="EMBL" id="KAF2073947.1"/>
    </source>
</evidence>
<dbReference type="InterPro" id="IPR051092">
    <property type="entry name" value="FYVE_RhoGEF_PH"/>
</dbReference>
<dbReference type="InterPro" id="IPR001849">
    <property type="entry name" value="PH_domain"/>
</dbReference>
<dbReference type="EMBL" id="AJWJ01000173">
    <property type="protein sequence ID" value="KAF2073947.1"/>
    <property type="molecule type" value="Genomic_DNA"/>
</dbReference>
<dbReference type="PANTHER" id="PTHR12673:SF158">
    <property type="entry name" value="DH DOMAIN-CONTAINING PROTEIN"/>
    <property type="match status" value="1"/>
</dbReference>
<evidence type="ECO:0000256" key="1">
    <source>
        <dbReference type="SAM" id="MobiDB-lite"/>
    </source>
</evidence>
<dbReference type="InterPro" id="IPR011993">
    <property type="entry name" value="PH-like_dom_sf"/>
</dbReference>
<sequence length="693" mass="79707">MSESFHIFGYNHRPRPTPIPPTTRVSSSVTYVNGVPVSSYTPPTVHAIPATAVPMGAFKLPPSPYSQQQIFTTPPGTQVIWDPVAKTYKVYPLHGAGVSKKTGKYKYNFDCDDLPPPSPGFALSSAAPPPRSGVPLTRSQSFPHNYPNQQPPQYINQPPPEFMNQQPQQFNNQPPPQFMNQQQEQEYYQMMQQQQQQQFMNQQPPQQFMNQPQPPQQFMNQQQPPQQFMNQPPPQNYPQQSQQFPSDQQHNVEPKEMNKPPLPPIGRNSSLSNPSPGPDKNTPPIASQSAPSDQIPDHFFEQTGKELNKNPTPIPVKKSSVGKSQQNALTRSPSTPTVKTHPMFINQTVNATTATGDKDIQSRNRMKSLNELVSTEESYSDSLEKLILYYKIPMENQMNELNLTQSDISTLFSNIEPLLVVSKDLLIKLKYRFTLPEEQQNIGELYIEKSKEMKMYIVYINNYDRAIDELKKIEDKHPKLFKNLQDSYKYSLDIRSLLIMPVQRIPRYELLFREILKNTSPSHYDYQNLKEAYQSIHEINVLINNNKKLSENKDRVVTISQELKGAPNSLLKSSRRWIREGVLETQCTHKKWNGTFMVYLFNDLVILAKAPTFIRKSKKMEFLVGIDLENSEFKEIQGSPTKFRFISDPEGKSPLIFTFEADSEKTKELWISDLKLLEEERKLNQLQRGFRNL</sequence>
<dbReference type="Proteomes" id="UP000695562">
    <property type="component" value="Unassembled WGS sequence"/>
</dbReference>
<evidence type="ECO:0000259" key="3">
    <source>
        <dbReference type="PROSITE" id="PS50010"/>
    </source>
</evidence>